<evidence type="ECO:0000256" key="5">
    <source>
        <dbReference type="ARBA" id="ARBA00022490"/>
    </source>
</evidence>
<evidence type="ECO:0000313" key="16">
    <source>
        <dbReference type="EMBL" id="EEB13522.1"/>
    </source>
</evidence>
<name>E0VJG6_PEDHC</name>
<dbReference type="EMBL" id="DS235222">
    <property type="protein sequence ID" value="EEB13522.1"/>
    <property type="molecule type" value="Genomic_DNA"/>
</dbReference>
<dbReference type="STRING" id="121224.E0VJG6"/>
<keyword evidence="9" id="KW-0206">Cytoskeleton</keyword>
<dbReference type="GO" id="GO:0044782">
    <property type="term" value="P:cilium organization"/>
    <property type="evidence" value="ECO:0007669"/>
    <property type="project" value="TreeGrafter"/>
</dbReference>
<comment type="similarity">
    <text evidence="3">Belongs to the MNS1 family.</text>
</comment>
<accession>E0VJG6</accession>
<evidence type="ECO:0000259" key="15">
    <source>
        <dbReference type="Pfam" id="PF13868"/>
    </source>
</evidence>
<sequence length="356" mass="43431">MLLKYQLEEAKNLVNERKDFIRRLELERREASLNGVVHRLKQEENLAVELNLIRRQEIIDEKMRLHLWENNHELRELESQLKAAYIQEKKAREIVEEAVGTFEEQEIANKLTEKKLKDDFRHSLQDQIIEKERLRQLEYISFMKEKNMFDDIIQKIKDDEKRELEEKRFLQQKLKEEMQQHFAARAVWKAKERLVLQEEDEKIKQINEEKDRIRQLEEAKALSKKISVQEMTRKLMKETQAKVRKKAEEKELDYQFAQQMKLKIEAEDRAEKEKIEKRRQEQIHNFNYNKEAMRLKIQERAEGLKLTQLLNRLEENEENKKAELVKEERIKTLKTHAPKLWEHKTVFSIIYFMLRV</sequence>
<keyword evidence="6" id="KW-0282">Flagellum</keyword>
<dbReference type="Proteomes" id="UP000009046">
    <property type="component" value="Unassembled WGS sequence"/>
</dbReference>
<evidence type="ECO:0000256" key="3">
    <source>
        <dbReference type="ARBA" id="ARBA00009158"/>
    </source>
</evidence>
<dbReference type="Pfam" id="PF13868">
    <property type="entry name" value="TPH"/>
    <property type="match status" value="1"/>
</dbReference>
<dbReference type="GO" id="GO:0031514">
    <property type="term" value="C:motile cilium"/>
    <property type="evidence" value="ECO:0007669"/>
    <property type="project" value="TreeGrafter"/>
</dbReference>
<feature type="coiled-coil region" evidence="14">
    <location>
        <begin position="153"/>
        <end position="330"/>
    </location>
</feature>
<evidence type="ECO:0000256" key="2">
    <source>
        <dbReference type="ARBA" id="ARBA00004611"/>
    </source>
</evidence>
<evidence type="ECO:0000256" key="12">
    <source>
        <dbReference type="ARBA" id="ARBA00023273"/>
    </source>
</evidence>
<evidence type="ECO:0000256" key="1">
    <source>
        <dbReference type="ARBA" id="ARBA00004123"/>
    </source>
</evidence>
<dbReference type="KEGG" id="phu:Phum_PHUM244870"/>
<keyword evidence="5" id="KW-0963">Cytoplasm</keyword>
<dbReference type="InterPro" id="IPR043597">
    <property type="entry name" value="TPH_dom"/>
</dbReference>
<evidence type="ECO:0000256" key="13">
    <source>
        <dbReference type="ARBA" id="ARBA00046114"/>
    </source>
</evidence>
<reference evidence="16" key="2">
    <citation type="submission" date="2007-04" db="EMBL/GenBank/DDBJ databases">
        <title>The genome of the human body louse.</title>
        <authorList>
            <consortium name="The Human Body Louse Genome Consortium"/>
            <person name="Kirkness E."/>
            <person name="Walenz B."/>
            <person name="Hass B."/>
            <person name="Bruggner R."/>
            <person name="Strausberg R."/>
        </authorList>
    </citation>
    <scope>NUCLEOTIDE SEQUENCE</scope>
    <source>
        <strain evidence="16">USDA</strain>
    </source>
</reference>
<feature type="domain" description="Trichohyalin-plectin-homology" evidence="15">
    <location>
        <begin position="87"/>
        <end position="226"/>
    </location>
</feature>
<dbReference type="GO" id="GO:0051321">
    <property type="term" value="P:meiotic cell cycle"/>
    <property type="evidence" value="ECO:0007669"/>
    <property type="project" value="UniProtKB-KW"/>
</dbReference>
<dbReference type="PANTHER" id="PTHR19265">
    <property type="entry name" value="MEIOSIS-SPECIFIC NUCLEAR STRUCTURAL PROTEIN 1"/>
    <property type="match status" value="1"/>
</dbReference>
<evidence type="ECO:0000256" key="8">
    <source>
        <dbReference type="ARBA" id="ARBA00023069"/>
    </source>
</evidence>
<dbReference type="GeneID" id="8230795"/>
<evidence type="ECO:0000313" key="17">
    <source>
        <dbReference type="EnsemblMetazoa" id="PHUM244870-PA"/>
    </source>
</evidence>
<dbReference type="AlphaFoldDB" id="E0VJG6"/>
<dbReference type="RefSeq" id="XP_002426260.1">
    <property type="nucleotide sequence ID" value="XM_002426215.1"/>
</dbReference>
<keyword evidence="7 14" id="KW-0175">Coiled coil</keyword>
<dbReference type="CTD" id="8230795"/>
<keyword evidence="11" id="KW-0469">Meiosis</keyword>
<evidence type="ECO:0000256" key="11">
    <source>
        <dbReference type="ARBA" id="ARBA00023254"/>
    </source>
</evidence>
<dbReference type="EMBL" id="AAZO01002837">
    <property type="status" value="NOT_ANNOTATED_CDS"/>
    <property type="molecule type" value="Genomic_DNA"/>
</dbReference>
<keyword evidence="8" id="KW-0969">Cilium</keyword>
<reference evidence="17" key="3">
    <citation type="submission" date="2021-02" db="UniProtKB">
        <authorList>
            <consortium name="EnsemblMetazoa"/>
        </authorList>
    </citation>
    <scope>IDENTIFICATION</scope>
    <source>
        <strain evidence="17">USDA</strain>
    </source>
</reference>
<dbReference type="OMA" id="QEDAMFR"/>
<dbReference type="InParanoid" id="E0VJG6"/>
<evidence type="ECO:0000256" key="10">
    <source>
        <dbReference type="ARBA" id="ARBA00023242"/>
    </source>
</evidence>
<reference evidence="16" key="1">
    <citation type="submission" date="2007-04" db="EMBL/GenBank/DDBJ databases">
        <title>Annotation of Pediculus humanus corporis strain USDA.</title>
        <authorList>
            <person name="Kirkness E."/>
            <person name="Hannick L."/>
            <person name="Hass B."/>
            <person name="Bruggner R."/>
            <person name="Lawson D."/>
            <person name="Bidwell S."/>
            <person name="Joardar V."/>
            <person name="Caler E."/>
            <person name="Walenz B."/>
            <person name="Inman J."/>
            <person name="Schobel S."/>
            <person name="Galinsky K."/>
            <person name="Amedeo P."/>
            <person name="Strausberg R."/>
        </authorList>
    </citation>
    <scope>NUCLEOTIDE SEQUENCE</scope>
    <source>
        <strain evidence="16">USDA</strain>
    </source>
</reference>
<dbReference type="EnsemblMetazoa" id="PHUM244870-RA">
    <property type="protein sequence ID" value="PHUM244870-PA"/>
    <property type="gene ID" value="PHUM244870"/>
</dbReference>
<evidence type="ECO:0000256" key="9">
    <source>
        <dbReference type="ARBA" id="ARBA00023212"/>
    </source>
</evidence>
<dbReference type="VEuPathDB" id="VectorBase:PHUM244870"/>
<dbReference type="PANTHER" id="PTHR19265:SF0">
    <property type="entry name" value="MEIOSIS-SPECIFIC NUCLEAR STRUCTURAL PROTEIN 1"/>
    <property type="match status" value="1"/>
</dbReference>
<evidence type="ECO:0000256" key="7">
    <source>
        <dbReference type="ARBA" id="ARBA00023054"/>
    </source>
</evidence>
<keyword evidence="18" id="KW-1185">Reference proteome</keyword>
<comment type="subcellular location">
    <subcellularLocation>
        <location evidence="2">Cytoplasm</location>
        <location evidence="2">Cytoskeleton</location>
        <location evidence="2">Flagellum axoneme</location>
    </subcellularLocation>
    <subcellularLocation>
        <location evidence="1">Nucleus</location>
    </subcellularLocation>
</comment>
<dbReference type="OrthoDB" id="197839at2759"/>
<gene>
    <name evidence="17" type="primary">8230795</name>
    <name evidence="16" type="ORF">Phum_PHUM244870</name>
</gene>
<evidence type="ECO:0000256" key="6">
    <source>
        <dbReference type="ARBA" id="ARBA00022846"/>
    </source>
</evidence>
<organism>
    <name type="scientific">Pediculus humanus subsp. corporis</name>
    <name type="common">Body louse</name>
    <dbReference type="NCBI Taxonomy" id="121224"/>
    <lineage>
        <taxon>Eukaryota</taxon>
        <taxon>Metazoa</taxon>
        <taxon>Ecdysozoa</taxon>
        <taxon>Arthropoda</taxon>
        <taxon>Hexapoda</taxon>
        <taxon>Insecta</taxon>
        <taxon>Pterygota</taxon>
        <taxon>Neoptera</taxon>
        <taxon>Paraneoptera</taxon>
        <taxon>Psocodea</taxon>
        <taxon>Troctomorpha</taxon>
        <taxon>Phthiraptera</taxon>
        <taxon>Anoplura</taxon>
        <taxon>Pediculidae</taxon>
        <taxon>Pediculus</taxon>
    </lineage>
</organism>
<evidence type="ECO:0000313" key="18">
    <source>
        <dbReference type="Proteomes" id="UP000009046"/>
    </source>
</evidence>
<evidence type="ECO:0000256" key="4">
    <source>
        <dbReference type="ARBA" id="ARBA00014813"/>
    </source>
</evidence>
<dbReference type="InterPro" id="IPR026504">
    <property type="entry name" value="MNS1"/>
</dbReference>
<dbReference type="HOGENOM" id="CLU_779153_0_0_1"/>
<proteinExistence type="inferred from homology"/>
<dbReference type="GO" id="GO:0005634">
    <property type="term" value="C:nucleus"/>
    <property type="evidence" value="ECO:0007669"/>
    <property type="project" value="UniProtKB-SubCell"/>
</dbReference>
<dbReference type="eggNOG" id="ENOG502QS9D">
    <property type="taxonomic scope" value="Eukaryota"/>
</dbReference>
<evidence type="ECO:0000256" key="14">
    <source>
        <dbReference type="SAM" id="Coils"/>
    </source>
</evidence>
<keyword evidence="12" id="KW-0966">Cell projection</keyword>
<comment type="function">
    <text evidence="13">Microtubule inner protein (MIP) part of the dynein-decorated doublet microtubules (DMTs) in cilia axoneme, which is required for motile cilia beating. May play a role in the control of meiotic division and germ cell differentiation through regulation of pairing and recombination during meiosis. Required for sperm flagella assembly. May play a role in the assembly and function of the outer dynein arm-docking complex (ODA-DC). ODA-DC mediates outer dynein arms (ODA) binding onto the axonemal doublet microtubules.</text>
</comment>
<keyword evidence="10" id="KW-0539">Nucleus</keyword>
<protein>
    <recommendedName>
        <fullName evidence="4">Meiosis-specific nuclear structural protein 1</fullName>
    </recommendedName>
</protein>